<comment type="caution">
    <text evidence="3">The sequence shown here is derived from an EMBL/GenBank/DDBJ whole genome shotgun (WGS) entry which is preliminary data.</text>
</comment>
<protein>
    <recommendedName>
        <fullName evidence="5">DUF2721 domain-containing protein</fullName>
    </recommendedName>
</protein>
<keyword evidence="4" id="KW-1185">Reference proteome</keyword>
<feature type="transmembrane region" description="Helical" evidence="2">
    <location>
        <begin position="6"/>
        <end position="25"/>
    </location>
</feature>
<proteinExistence type="predicted"/>
<organism evidence="3 4">
    <name type="scientific">Halorubrum glutamatedens</name>
    <dbReference type="NCBI Taxonomy" id="2707018"/>
    <lineage>
        <taxon>Archaea</taxon>
        <taxon>Methanobacteriati</taxon>
        <taxon>Methanobacteriota</taxon>
        <taxon>Stenosarchaea group</taxon>
        <taxon>Halobacteria</taxon>
        <taxon>Halobacteriales</taxon>
        <taxon>Haloferacaceae</taxon>
        <taxon>Halorubrum</taxon>
    </lineage>
</organism>
<dbReference type="RefSeq" id="WP_136516480.1">
    <property type="nucleotide sequence ID" value="NZ_JBHSKV010000024.1"/>
</dbReference>
<evidence type="ECO:0000313" key="4">
    <source>
        <dbReference type="Proteomes" id="UP001596145"/>
    </source>
</evidence>
<feature type="region of interest" description="Disordered" evidence="1">
    <location>
        <begin position="119"/>
        <end position="141"/>
    </location>
</feature>
<dbReference type="EMBL" id="JBHSKV010000024">
    <property type="protein sequence ID" value="MFC5136326.1"/>
    <property type="molecule type" value="Genomic_DNA"/>
</dbReference>
<feature type="transmembrane region" description="Helical" evidence="2">
    <location>
        <begin position="90"/>
        <end position="110"/>
    </location>
</feature>
<dbReference type="Proteomes" id="UP001596145">
    <property type="component" value="Unassembled WGS sequence"/>
</dbReference>
<feature type="compositionally biased region" description="Basic and acidic residues" evidence="1">
    <location>
        <begin position="123"/>
        <end position="141"/>
    </location>
</feature>
<accession>A0ABD5QW19</accession>
<gene>
    <name evidence="3" type="ORF">ACFPJA_16580</name>
</gene>
<evidence type="ECO:0008006" key="5">
    <source>
        <dbReference type="Google" id="ProtNLM"/>
    </source>
</evidence>
<keyword evidence="2" id="KW-0472">Membrane</keyword>
<keyword evidence="2" id="KW-0812">Transmembrane</keyword>
<feature type="transmembrane region" description="Helical" evidence="2">
    <location>
        <begin position="59"/>
        <end position="78"/>
    </location>
</feature>
<evidence type="ECO:0000256" key="1">
    <source>
        <dbReference type="SAM" id="MobiDB-lite"/>
    </source>
</evidence>
<evidence type="ECO:0000313" key="3">
    <source>
        <dbReference type="EMBL" id="MFC5136326.1"/>
    </source>
</evidence>
<name>A0ABD5QW19_9EURY</name>
<reference evidence="3 4" key="1">
    <citation type="journal article" date="2019" name="Int. J. Syst. Evol. Microbiol.">
        <title>The Global Catalogue of Microorganisms (GCM) 10K type strain sequencing project: providing services to taxonomists for standard genome sequencing and annotation.</title>
        <authorList>
            <consortium name="The Broad Institute Genomics Platform"/>
            <consortium name="The Broad Institute Genome Sequencing Center for Infectious Disease"/>
            <person name="Wu L."/>
            <person name="Ma J."/>
        </authorList>
    </citation>
    <scope>NUCLEOTIDE SEQUENCE [LARGE SCALE GENOMIC DNA]</scope>
    <source>
        <strain evidence="3 4">CGMCC 1.16026</strain>
    </source>
</reference>
<sequence length="141" mass="15485">MTSHSVFFLSLASVSAVMLGICVTVRNNAYSTILRHFDEDIQLGNSDYERILRRSGGGAMAAGVCYSVSIFGAFSGVLLEADPMKTNWPVMVTLGFFAIGFLGLLFSLLTGHIKLGNPFRAPKKPEEPDRDDRPEIEPRDE</sequence>
<dbReference type="AlphaFoldDB" id="A0ABD5QW19"/>
<keyword evidence="2" id="KW-1133">Transmembrane helix</keyword>
<evidence type="ECO:0000256" key="2">
    <source>
        <dbReference type="SAM" id="Phobius"/>
    </source>
</evidence>